<comment type="caution">
    <text evidence="1">The sequence shown here is derived from an EMBL/GenBank/DDBJ whole genome shotgun (WGS) entry which is preliminary data.</text>
</comment>
<sequence>TEEHNKNEIVELVLSSLISCDSSNETLLEKELQKVNDEPDKNKIKEIFNNVFKSLDNDILKKQEGYEFEDSVGDSPTYAGYKNEQIRRITANHNLDNDGKQLNLAQSGLIEINNQDIDFILDVEIFLRDSVKKFKEDNEEETKAASFLMGKNGFYDEETDDATFVSIFFKQSKDETVKDLYKRINNKKFKYWGSLDKEEKFAYRKSIFSNMTNKKNSGM</sequence>
<keyword evidence="2" id="KW-1185">Reference proteome</keyword>
<accession>A0A9N9C0P7</accession>
<name>A0A9N9C0P7_9GLOM</name>
<dbReference type="Proteomes" id="UP000789396">
    <property type="component" value="Unassembled WGS sequence"/>
</dbReference>
<gene>
    <name evidence="1" type="ORF">RFULGI_LOCUS5912</name>
</gene>
<proteinExistence type="predicted"/>
<evidence type="ECO:0000313" key="2">
    <source>
        <dbReference type="Proteomes" id="UP000789396"/>
    </source>
</evidence>
<feature type="non-terminal residue" evidence="1">
    <location>
        <position position="1"/>
    </location>
</feature>
<organism evidence="1 2">
    <name type="scientific">Racocetra fulgida</name>
    <dbReference type="NCBI Taxonomy" id="60492"/>
    <lineage>
        <taxon>Eukaryota</taxon>
        <taxon>Fungi</taxon>
        <taxon>Fungi incertae sedis</taxon>
        <taxon>Mucoromycota</taxon>
        <taxon>Glomeromycotina</taxon>
        <taxon>Glomeromycetes</taxon>
        <taxon>Diversisporales</taxon>
        <taxon>Gigasporaceae</taxon>
        <taxon>Racocetra</taxon>
    </lineage>
</organism>
<dbReference type="EMBL" id="CAJVPZ010007149">
    <property type="protein sequence ID" value="CAG8582522.1"/>
    <property type="molecule type" value="Genomic_DNA"/>
</dbReference>
<reference evidence="1" key="1">
    <citation type="submission" date="2021-06" db="EMBL/GenBank/DDBJ databases">
        <authorList>
            <person name="Kallberg Y."/>
            <person name="Tangrot J."/>
            <person name="Rosling A."/>
        </authorList>
    </citation>
    <scope>NUCLEOTIDE SEQUENCE</scope>
    <source>
        <strain evidence="1">IN212</strain>
    </source>
</reference>
<dbReference type="AlphaFoldDB" id="A0A9N9C0P7"/>
<dbReference type="OrthoDB" id="10346680at2759"/>
<evidence type="ECO:0000313" key="1">
    <source>
        <dbReference type="EMBL" id="CAG8582522.1"/>
    </source>
</evidence>
<protein>
    <submittedName>
        <fullName evidence="1">15360_t:CDS:1</fullName>
    </submittedName>
</protein>